<dbReference type="Gene3D" id="3.30.2220.20">
    <property type="entry name" value="Phage tail assembly chaperone gp13-like"/>
    <property type="match status" value="1"/>
</dbReference>
<name>A0A380QAK3_YERPU</name>
<organism evidence="1 2">
    <name type="scientific">Yersinia pseudotuberculosis</name>
    <dbReference type="NCBI Taxonomy" id="633"/>
    <lineage>
        <taxon>Bacteria</taxon>
        <taxon>Pseudomonadati</taxon>
        <taxon>Pseudomonadota</taxon>
        <taxon>Gammaproteobacteria</taxon>
        <taxon>Enterobacterales</taxon>
        <taxon>Yersiniaceae</taxon>
        <taxon>Yersinia</taxon>
    </lineage>
</organism>
<dbReference type="Pfam" id="PF06222">
    <property type="entry name" value="Phage_TAC_1"/>
    <property type="match status" value="1"/>
</dbReference>
<dbReference type="InterPro" id="IPR010411">
    <property type="entry name" value="TAC_Gp13-like"/>
</dbReference>
<reference evidence="1 2" key="1">
    <citation type="submission" date="2018-06" db="EMBL/GenBank/DDBJ databases">
        <authorList>
            <consortium name="Pathogen Informatics"/>
            <person name="Doyle S."/>
        </authorList>
    </citation>
    <scope>NUCLEOTIDE SEQUENCE [LARGE SCALE GENOMIC DNA]</scope>
    <source>
        <strain evidence="1 2">NCTC8580</strain>
    </source>
</reference>
<evidence type="ECO:0000313" key="1">
    <source>
        <dbReference type="EMBL" id="SUP83742.1"/>
    </source>
</evidence>
<sequence length="126" mass="13895">MTKKDLRSIATAPLAGFRHETVTVAEWGGVDVILREPSAPAWMRSISHIKTEEEPGDVSDIETRIISNTMADVVLFVDVLLDEAGVRVFSDKDADTLICSYGPVHSRLLRQTLALSKSDIEDAEKK</sequence>
<dbReference type="RefSeq" id="WP_115115458.1">
    <property type="nucleotide sequence ID" value="NZ_UHJC01000001.1"/>
</dbReference>
<dbReference type="Proteomes" id="UP000255087">
    <property type="component" value="Unassembled WGS sequence"/>
</dbReference>
<proteinExistence type="predicted"/>
<accession>A0A380QAK3</accession>
<gene>
    <name evidence="1" type="ORF">NCTC8580_02697</name>
</gene>
<dbReference type="AlphaFoldDB" id="A0A380QAK3"/>
<protein>
    <submittedName>
        <fullName evidence="1">Phage tail assembly chaperone</fullName>
    </submittedName>
</protein>
<evidence type="ECO:0000313" key="2">
    <source>
        <dbReference type="Proteomes" id="UP000255087"/>
    </source>
</evidence>
<dbReference type="EMBL" id="UHJC01000001">
    <property type="protein sequence ID" value="SUP83742.1"/>
    <property type="molecule type" value="Genomic_DNA"/>
</dbReference>
<dbReference type="InterPro" id="IPR038556">
    <property type="entry name" value="TAC_Gp13-like_sf"/>
</dbReference>